<evidence type="ECO:0000256" key="1">
    <source>
        <dbReference type="ARBA" id="ARBA00023015"/>
    </source>
</evidence>
<dbReference type="InterPro" id="IPR014710">
    <property type="entry name" value="RmlC-like_jellyroll"/>
</dbReference>
<dbReference type="InterPro" id="IPR036390">
    <property type="entry name" value="WH_DNA-bd_sf"/>
</dbReference>
<protein>
    <submittedName>
        <fullName evidence="5">Crp/Fnr family transcriptional regulator</fullName>
    </submittedName>
</protein>
<dbReference type="InterPro" id="IPR000595">
    <property type="entry name" value="cNMP-bd_dom"/>
</dbReference>
<accession>A0A2S0MV45</accession>
<dbReference type="Gene3D" id="1.10.10.10">
    <property type="entry name" value="Winged helix-like DNA-binding domain superfamily/Winged helix DNA-binding domain"/>
    <property type="match status" value="1"/>
</dbReference>
<dbReference type="InterPro" id="IPR036388">
    <property type="entry name" value="WH-like_DNA-bd_sf"/>
</dbReference>
<gene>
    <name evidence="5" type="ORF">C6Y53_11265</name>
</gene>
<dbReference type="SUPFAM" id="SSF46785">
    <property type="entry name" value="Winged helix' DNA-binding domain"/>
    <property type="match status" value="1"/>
</dbReference>
<evidence type="ECO:0000313" key="5">
    <source>
        <dbReference type="EMBL" id="AVO39755.1"/>
    </source>
</evidence>
<keyword evidence="6" id="KW-1185">Reference proteome</keyword>
<dbReference type="GO" id="GO:0006355">
    <property type="term" value="P:regulation of DNA-templated transcription"/>
    <property type="evidence" value="ECO:0007669"/>
    <property type="project" value="InterPro"/>
</dbReference>
<dbReference type="SMART" id="SM00100">
    <property type="entry name" value="cNMP"/>
    <property type="match status" value="1"/>
</dbReference>
<dbReference type="GO" id="GO:0003677">
    <property type="term" value="F:DNA binding"/>
    <property type="evidence" value="ECO:0007669"/>
    <property type="project" value="UniProtKB-KW"/>
</dbReference>
<sequence>MMTKVGIPLLLRRCVFRRVQLFDTCRSVTCAILASTRHPGFPTVTPLRGLAGPIDQTALLGAEPCPVSEFELELRPTRGTQGKMVQMDQSPRSFSEIMAPLDDLGWLASCSAPLQRWVSDNGRWVDVSAGKALFREGDHTVGMYGVGSGAIDIEFAPDGIDGLTTVRVQPGGWLGQSTLLPTMTRPFNLVAAVDSRVYFLSRNTLRNFLAGQPEFWPEFYALALRQVLTMMTYLGEAQWLTPEARVARQLLRLSVTENVIEIRQGELVILTGMSRSNVRRALRNLAEAKAVNTRYRSIEIVDRVLLERTSNQFG</sequence>
<dbReference type="Pfam" id="PF00027">
    <property type="entry name" value="cNMP_binding"/>
    <property type="match status" value="1"/>
</dbReference>
<evidence type="ECO:0000313" key="6">
    <source>
        <dbReference type="Proteomes" id="UP000237655"/>
    </source>
</evidence>
<proteinExistence type="predicted"/>
<dbReference type="InterPro" id="IPR012318">
    <property type="entry name" value="HTH_CRP"/>
</dbReference>
<organism evidence="5 6">
    <name type="scientific">Pukyongiella litopenaei</name>
    <dbReference type="NCBI Taxonomy" id="2605946"/>
    <lineage>
        <taxon>Bacteria</taxon>
        <taxon>Pseudomonadati</taxon>
        <taxon>Pseudomonadota</taxon>
        <taxon>Alphaproteobacteria</taxon>
        <taxon>Rhodobacterales</taxon>
        <taxon>Paracoccaceae</taxon>
        <taxon>Pukyongiella</taxon>
    </lineage>
</organism>
<dbReference type="SUPFAM" id="SSF51206">
    <property type="entry name" value="cAMP-binding domain-like"/>
    <property type="match status" value="1"/>
</dbReference>
<dbReference type="AlphaFoldDB" id="A0A2S0MV45"/>
<keyword evidence="3" id="KW-0804">Transcription</keyword>
<dbReference type="InterPro" id="IPR018490">
    <property type="entry name" value="cNMP-bd_dom_sf"/>
</dbReference>
<name>A0A2S0MV45_9RHOB</name>
<evidence type="ECO:0000256" key="2">
    <source>
        <dbReference type="ARBA" id="ARBA00023125"/>
    </source>
</evidence>
<reference evidence="6" key="1">
    <citation type="submission" date="2018-03" db="EMBL/GenBank/DDBJ databases">
        <title>Genomic analysis of the strain SH-1 isolated from shrimp intestine.</title>
        <authorList>
            <person name="Kim Y.-S."/>
            <person name="Kim S.-E."/>
            <person name="Kim K.-H."/>
        </authorList>
    </citation>
    <scope>NUCLEOTIDE SEQUENCE [LARGE SCALE GENOMIC DNA]</scope>
    <source>
        <strain evidence="6">SH-1</strain>
    </source>
</reference>
<dbReference type="Gene3D" id="2.60.120.10">
    <property type="entry name" value="Jelly Rolls"/>
    <property type="match status" value="1"/>
</dbReference>
<dbReference type="KEGG" id="thas:C6Y53_11265"/>
<dbReference type="EMBL" id="CP027665">
    <property type="protein sequence ID" value="AVO39755.1"/>
    <property type="molecule type" value="Genomic_DNA"/>
</dbReference>
<keyword evidence="1" id="KW-0805">Transcription regulation</keyword>
<dbReference type="PROSITE" id="PS50042">
    <property type="entry name" value="CNMP_BINDING_3"/>
    <property type="match status" value="1"/>
</dbReference>
<dbReference type="CDD" id="cd00038">
    <property type="entry name" value="CAP_ED"/>
    <property type="match status" value="1"/>
</dbReference>
<feature type="domain" description="Cyclic nucleotide-binding" evidence="4">
    <location>
        <begin position="106"/>
        <end position="226"/>
    </location>
</feature>
<evidence type="ECO:0000256" key="3">
    <source>
        <dbReference type="ARBA" id="ARBA00023163"/>
    </source>
</evidence>
<keyword evidence="2" id="KW-0238">DNA-binding</keyword>
<evidence type="ECO:0000259" key="4">
    <source>
        <dbReference type="PROSITE" id="PS50042"/>
    </source>
</evidence>
<dbReference type="Pfam" id="PF13545">
    <property type="entry name" value="HTH_Crp_2"/>
    <property type="match status" value="1"/>
</dbReference>
<dbReference type="Proteomes" id="UP000237655">
    <property type="component" value="Chromosome"/>
</dbReference>